<protein>
    <submittedName>
        <fullName evidence="1">Carboxypeptidase-like regulatory domain-containing protein</fullName>
    </submittedName>
</protein>
<dbReference type="PROSITE" id="PS51257">
    <property type="entry name" value="PROKAR_LIPOPROTEIN"/>
    <property type="match status" value="1"/>
</dbReference>
<keyword evidence="2" id="KW-1185">Reference proteome</keyword>
<reference evidence="1 2" key="1">
    <citation type="submission" date="2023-07" db="EMBL/GenBank/DDBJ databases">
        <title>The novel representative of Negativicutes class, Anaeroselena agilis gen. nov. sp. nov.</title>
        <authorList>
            <person name="Prokofeva M.I."/>
            <person name="Elcheninov A.G."/>
            <person name="Klyukina A."/>
            <person name="Kublanov I.V."/>
            <person name="Frolov E.N."/>
            <person name="Podosokorskaya O.A."/>
        </authorList>
    </citation>
    <scope>NUCLEOTIDE SEQUENCE [LARGE SCALE GENOMIC DNA]</scope>
    <source>
        <strain evidence="1 2">4137-cl</strain>
    </source>
</reference>
<evidence type="ECO:0000313" key="2">
    <source>
        <dbReference type="Proteomes" id="UP001254848"/>
    </source>
</evidence>
<name>A0ABU3P3H1_9FIRM</name>
<dbReference type="EMBL" id="JAUOZS010000001">
    <property type="protein sequence ID" value="MDT8903575.1"/>
    <property type="molecule type" value="Genomic_DNA"/>
</dbReference>
<comment type="caution">
    <text evidence="1">The sequence shown here is derived from an EMBL/GenBank/DDBJ whole genome shotgun (WGS) entry which is preliminary data.</text>
</comment>
<evidence type="ECO:0000313" key="1">
    <source>
        <dbReference type="EMBL" id="MDT8903575.1"/>
    </source>
</evidence>
<accession>A0ABU3P3H1</accession>
<proteinExistence type="predicted"/>
<gene>
    <name evidence="1" type="ORF">Q4T40_20300</name>
</gene>
<dbReference type="RefSeq" id="WP_413782029.1">
    <property type="nucleotide sequence ID" value="NZ_JAUOZS010000001.1"/>
</dbReference>
<organism evidence="1 2">
    <name type="scientific">Anaeroselena agilis</name>
    <dbReference type="NCBI Taxonomy" id="3063788"/>
    <lineage>
        <taxon>Bacteria</taxon>
        <taxon>Bacillati</taxon>
        <taxon>Bacillota</taxon>
        <taxon>Negativicutes</taxon>
        <taxon>Acetonemataceae</taxon>
        <taxon>Anaeroselena</taxon>
    </lineage>
</organism>
<sequence length="134" mass="13607">MKRILLGLLVTLLAVALAGCGGGGGGGGGSGTVTANVHCQDETGAALAGVVMSYTDNAGATQRTPASNASGDFVFLITKAGDYPVTNISYDGKDYVVTQGVRFGTGANDIAKSAVKYYRLVINSNGVIQFNLIK</sequence>
<dbReference type="Proteomes" id="UP001254848">
    <property type="component" value="Unassembled WGS sequence"/>
</dbReference>